<dbReference type="Proteomes" id="UP000792063">
    <property type="component" value="Unassembled WGS sequence"/>
</dbReference>
<evidence type="ECO:0000313" key="9">
    <source>
        <dbReference type="Proteomes" id="UP000284657"/>
    </source>
</evidence>
<proteinExistence type="predicted"/>
<protein>
    <submittedName>
        <fullName evidence="6">Uncharacterized protein</fullName>
    </submittedName>
</protein>
<dbReference type="EMBL" id="MBAD02001247">
    <property type="protein sequence ID" value="RLN56686.1"/>
    <property type="molecule type" value="Genomic_DNA"/>
</dbReference>
<evidence type="ECO:0000313" key="7">
    <source>
        <dbReference type="EMBL" id="RLN75482.1"/>
    </source>
</evidence>
<feature type="signal peptide" evidence="1">
    <location>
        <begin position="1"/>
        <end position="21"/>
    </location>
</feature>
<evidence type="ECO:0000313" key="6">
    <source>
        <dbReference type="EMBL" id="RLN65163.1"/>
    </source>
</evidence>
<reference evidence="2" key="3">
    <citation type="submission" date="2020-06" db="EMBL/GenBank/DDBJ databases">
        <authorList>
            <person name="Studholme D.J."/>
        </authorList>
    </citation>
    <scope>NUCLEOTIDE SEQUENCE</scope>
    <source>
        <strain evidence="2">NZFS 2646</strain>
        <strain evidence="3">NZFS 3630</strain>
    </source>
</reference>
<comment type="caution">
    <text evidence="6">The sequence shown here is derived from an EMBL/GenBank/DDBJ whole genome shotgun (WGS) entry which is preliminary data.</text>
</comment>
<dbReference type="Proteomes" id="UP000285624">
    <property type="component" value="Unassembled WGS sequence"/>
</dbReference>
<name>A0A3F2RVQ5_9STRA</name>
<dbReference type="Proteomes" id="UP000284657">
    <property type="component" value="Unassembled WGS sequence"/>
</dbReference>
<dbReference type="EMBL" id="JPWU03000219">
    <property type="protein sequence ID" value="KAG2522242.1"/>
    <property type="molecule type" value="Genomic_DNA"/>
</dbReference>
<keyword evidence="10" id="KW-1185">Reference proteome</keyword>
<reference evidence="2" key="1">
    <citation type="journal article" date="2015" name="Genom Data">
        <title>Genome sequences of six Phytophthora species associated with forests in New Zealand.</title>
        <authorList>
            <person name="Studholme D.J."/>
            <person name="McDougal R.L."/>
            <person name="Sambles C."/>
            <person name="Hansen E."/>
            <person name="Hardy G."/>
            <person name="Grant M."/>
            <person name="Ganley R.J."/>
            <person name="Williams N.M."/>
        </authorList>
    </citation>
    <scope>NUCLEOTIDE SEQUENCE</scope>
    <source>
        <strain evidence="2">NZFS 2646</strain>
        <strain evidence="3">NZFS 3630</strain>
    </source>
</reference>
<reference evidence="8 9" key="2">
    <citation type="submission" date="2018-07" db="EMBL/GenBank/DDBJ databases">
        <title>Genome sequencing of oomycete isolates from Chile give support for New Zealand origin for Phytophthora kernoviae and make available the first Nothophytophthora sp. genome.</title>
        <authorList>
            <person name="Studholme D.J."/>
            <person name="Sanfuentes E."/>
            <person name="Panda P."/>
            <person name="Hill R."/>
            <person name="Sambles C."/>
            <person name="Grant M."/>
            <person name="Williams N.M."/>
            <person name="Mcdougal R.L."/>
        </authorList>
    </citation>
    <scope>NUCLEOTIDE SEQUENCE [LARGE SCALE GENOMIC DNA]</scope>
    <source>
        <strain evidence="4">Chile2</strain>
        <strain evidence="7">Chile4</strain>
        <strain evidence="6">Chile6</strain>
        <strain evidence="5">Chile7</strain>
    </source>
</reference>
<dbReference type="EMBL" id="MAYM02000177">
    <property type="protein sequence ID" value="RLN45363.1"/>
    <property type="molecule type" value="Genomic_DNA"/>
</dbReference>
<dbReference type="EMBL" id="MBDO02000058">
    <property type="protein sequence ID" value="RLN65163.1"/>
    <property type="molecule type" value="Genomic_DNA"/>
</dbReference>
<gene>
    <name evidence="4" type="ORF">BBI17_008173</name>
    <name evidence="5" type="ORF">BBJ29_001031</name>
    <name evidence="7" type="ORF">BBO99_00008287</name>
    <name evidence="6" type="ORF">BBP00_00002991</name>
    <name evidence="2" type="ORF">JM16_006391</name>
    <name evidence="3" type="ORF">JM18_006245</name>
</gene>
<sequence>MNGRSMNALAVALTLLTACCALVLGSYTYPACGTNGKGCCVFGTGSMKNRGYIIVQLEGDDMVVTCSNGALRCSWENPGKTASYEAPANVTCPDFASLMESRSEITYLEGVTKVDDESAAGIVKTASY</sequence>
<dbReference type="OrthoDB" id="165679at2759"/>
<evidence type="ECO:0000313" key="2">
    <source>
        <dbReference type="EMBL" id="KAG2521140.1"/>
    </source>
</evidence>
<dbReference type="Proteomes" id="UP000277300">
    <property type="component" value="Unassembled WGS sequence"/>
</dbReference>
<evidence type="ECO:0000313" key="3">
    <source>
        <dbReference type="EMBL" id="KAG2522242.1"/>
    </source>
</evidence>
<evidence type="ECO:0000313" key="5">
    <source>
        <dbReference type="EMBL" id="RLN56686.1"/>
    </source>
</evidence>
<keyword evidence="1" id="KW-0732">Signal</keyword>
<feature type="chain" id="PRO_5036338543" evidence="1">
    <location>
        <begin position="22"/>
        <end position="128"/>
    </location>
</feature>
<organism evidence="6 8">
    <name type="scientific">Phytophthora kernoviae</name>
    <dbReference type="NCBI Taxonomy" id="325452"/>
    <lineage>
        <taxon>Eukaryota</taxon>
        <taxon>Sar</taxon>
        <taxon>Stramenopiles</taxon>
        <taxon>Oomycota</taxon>
        <taxon>Peronosporomycetes</taxon>
        <taxon>Peronosporales</taxon>
        <taxon>Peronosporaceae</taxon>
        <taxon>Phytophthora</taxon>
    </lineage>
</organism>
<evidence type="ECO:0000256" key="1">
    <source>
        <dbReference type="SAM" id="SignalP"/>
    </source>
</evidence>
<dbReference type="Proteomes" id="UP000285883">
    <property type="component" value="Unassembled WGS sequence"/>
</dbReference>
<dbReference type="EMBL" id="JPWV03000211">
    <property type="protein sequence ID" value="KAG2521140.1"/>
    <property type="molecule type" value="Genomic_DNA"/>
</dbReference>
<dbReference type="EMBL" id="MBDN02000416">
    <property type="protein sequence ID" value="RLN75482.1"/>
    <property type="molecule type" value="Genomic_DNA"/>
</dbReference>
<dbReference type="Proteomes" id="UP000785171">
    <property type="component" value="Unassembled WGS sequence"/>
</dbReference>
<accession>A0A3F2RVQ5</accession>
<dbReference type="AlphaFoldDB" id="A0A3F2RVQ5"/>
<dbReference type="PROSITE" id="PS51257">
    <property type="entry name" value="PROKAR_LIPOPROTEIN"/>
    <property type="match status" value="1"/>
</dbReference>
<evidence type="ECO:0000313" key="8">
    <source>
        <dbReference type="Proteomes" id="UP000277300"/>
    </source>
</evidence>
<evidence type="ECO:0000313" key="4">
    <source>
        <dbReference type="EMBL" id="RLN45363.1"/>
    </source>
</evidence>
<evidence type="ECO:0000313" key="10">
    <source>
        <dbReference type="Proteomes" id="UP000285624"/>
    </source>
</evidence>